<dbReference type="Proteomes" id="UP000590740">
    <property type="component" value="Unassembled WGS sequence"/>
</dbReference>
<evidence type="ECO:0000256" key="1">
    <source>
        <dbReference type="ARBA" id="ARBA00004127"/>
    </source>
</evidence>
<comment type="caution">
    <text evidence="7">The sequence shown here is derived from an EMBL/GenBank/DDBJ whole genome shotgun (WGS) entry which is preliminary data.</text>
</comment>
<dbReference type="SMART" id="SM00752">
    <property type="entry name" value="HTTM"/>
    <property type="match status" value="1"/>
</dbReference>
<dbReference type="PANTHER" id="PTHR39535">
    <property type="entry name" value="SPORULATION-DELAYING PROTEIN SDPB"/>
    <property type="match status" value="1"/>
</dbReference>
<evidence type="ECO:0000313" key="8">
    <source>
        <dbReference type="Proteomes" id="UP000590740"/>
    </source>
</evidence>
<feature type="transmembrane region" description="Helical" evidence="5">
    <location>
        <begin position="24"/>
        <end position="43"/>
    </location>
</feature>
<gene>
    <name evidence="7" type="ORF">HNQ65_002190</name>
</gene>
<evidence type="ECO:0000256" key="5">
    <source>
        <dbReference type="SAM" id="Phobius"/>
    </source>
</evidence>
<keyword evidence="8" id="KW-1185">Reference proteome</keyword>
<protein>
    <recommendedName>
        <fullName evidence="6">HTTM-like domain-containing protein</fullName>
    </recommendedName>
</protein>
<evidence type="ECO:0000256" key="2">
    <source>
        <dbReference type="ARBA" id="ARBA00022692"/>
    </source>
</evidence>
<name>A0A7W7YAG9_9BACT</name>
<dbReference type="GO" id="GO:0012505">
    <property type="term" value="C:endomembrane system"/>
    <property type="evidence" value="ECO:0007669"/>
    <property type="project" value="UniProtKB-SubCell"/>
</dbReference>
<organism evidence="7 8">
    <name type="scientific">Prosthecobacter vanneervenii</name>
    <dbReference type="NCBI Taxonomy" id="48466"/>
    <lineage>
        <taxon>Bacteria</taxon>
        <taxon>Pseudomonadati</taxon>
        <taxon>Verrucomicrobiota</taxon>
        <taxon>Verrucomicrobiia</taxon>
        <taxon>Verrucomicrobiales</taxon>
        <taxon>Verrucomicrobiaceae</taxon>
        <taxon>Prosthecobacter</taxon>
    </lineage>
</organism>
<evidence type="ECO:0000256" key="4">
    <source>
        <dbReference type="ARBA" id="ARBA00023136"/>
    </source>
</evidence>
<feature type="transmembrane region" description="Helical" evidence="5">
    <location>
        <begin position="75"/>
        <end position="104"/>
    </location>
</feature>
<evidence type="ECO:0000259" key="6">
    <source>
        <dbReference type="SMART" id="SM00752"/>
    </source>
</evidence>
<keyword evidence="2 5" id="KW-0812">Transmembrane</keyword>
<dbReference type="EMBL" id="JACHIG010000004">
    <property type="protein sequence ID" value="MBB5032608.1"/>
    <property type="molecule type" value="Genomic_DNA"/>
</dbReference>
<keyword evidence="4 5" id="KW-0472">Membrane</keyword>
<feature type="transmembrane region" description="Helical" evidence="5">
    <location>
        <begin position="227"/>
        <end position="245"/>
    </location>
</feature>
<accession>A0A7W7YAG9</accession>
<reference evidence="7 8" key="1">
    <citation type="submission" date="2020-08" db="EMBL/GenBank/DDBJ databases">
        <title>Genomic Encyclopedia of Type Strains, Phase IV (KMG-IV): sequencing the most valuable type-strain genomes for metagenomic binning, comparative biology and taxonomic classification.</title>
        <authorList>
            <person name="Goeker M."/>
        </authorList>
    </citation>
    <scope>NUCLEOTIDE SEQUENCE [LARGE SCALE GENOMIC DNA]</scope>
    <source>
        <strain evidence="7 8">DSM 12252</strain>
    </source>
</reference>
<dbReference type="PANTHER" id="PTHR39535:SF2">
    <property type="entry name" value="HTTM DOMAIN-CONTAINING PROTEIN"/>
    <property type="match status" value="1"/>
</dbReference>
<evidence type="ECO:0000313" key="7">
    <source>
        <dbReference type="EMBL" id="MBB5032608.1"/>
    </source>
</evidence>
<feature type="transmembrane region" description="Helical" evidence="5">
    <location>
        <begin position="172"/>
        <end position="192"/>
    </location>
</feature>
<dbReference type="RefSeq" id="WP_184339530.1">
    <property type="nucleotide sequence ID" value="NZ_JACHIG010000004.1"/>
</dbReference>
<feature type="domain" description="HTTM-like" evidence="6">
    <location>
        <begin position="19"/>
        <end position="289"/>
    </location>
</feature>
<evidence type="ECO:0000256" key="3">
    <source>
        <dbReference type="ARBA" id="ARBA00022989"/>
    </source>
</evidence>
<proteinExistence type="predicted"/>
<feature type="transmembrane region" description="Helical" evidence="5">
    <location>
        <begin position="257"/>
        <end position="284"/>
    </location>
</feature>
<dbReference type="InterPro" id="IPR011020">
    <property type="entry name" value="HTTM-like"/>
</dbReference>
<dbReference type="AlphaFoldDB" id="A0A7W7YAG9"/>
<sequence>MTQATPTQNLSERLKGLFLAPADARVYAAVRIGFAFVALLNLMQIWPDREIFFTDAGMVDHETVRKFTVGFYRSVFYFCTDLSAVSTYMLFSGAAMVALMLGVWPRAAAAVVYVWQFSYAMRAPLVLVGWDEVLRCTAFLVLVSPMPACWCLQSREARKKAASAPPPLRYGLTLMQVQLATIYIHAVLARLGDEYWMGGDFMSFFLLSHNARWPGLWVLNYGTLLKGVTYLVLLVELAIPVLLVVRRWRWWGFAAGFLLHAGISLMAYNLMLFFLSMMTLYLSFLQKEDMDWLERKLGRRG</sequence>
<dbReference type="InterPro" id="IPR052964">
    <property type="entry name" value="Sporulation_signal_mat"/>
</dbReference>
<comment type="subcellular location">
    <subcellularLocation>
        <location evidence="1">Endomembrane system</location>
        <topology evidence="1">Multi-pass membrane protein</topology>
    </subcellularLocation>
</comment>
<keyword evidence="3 5" id="KW-1133">Transmembrane helix</keyword>